<keyword evidence="2" id="KW-0449">Lipoprotein</keyword>
<keyword evidence="2" id="KW-0564">Palmitate</keyword>
<gene>
    <name evidence="4" type="primary">oprJ_2</name>
    <name evidence="4" type="ORF">GAK35_03007</name>
</gene>
<comment type="similarity">
    <text evidence="1 2">Belongs to the outer membrane factor (OMF) (TC 1.B.17) family.</text>
</comment>
<dbReference type="PANTHER" id="PTHR30203">
    <property type="entry name" value="OUTER MEMBRANE CATION EFFLUX PROTEIN"/>
    <property type="match status" value="1"/>
</dbReference>
<feature type="signal peptide" evidence="2">
    <location>
        <begin position="1"/>
        <end position="27"/>
    </location>
</feature>
<organism evidence="4 5">
    <name type="scientific">Herbaspirillum frisingense</name>
    <dbReference type="NCBI Taxonomy" id="92645"/>
    <lineage>
        <taxon>Bacteria</taxon>
        <taxon>Pseudomonadati</taxon>
        <taxon>Pseudomonadota</taxon>
        <taxon>Betaproteobacteria</taxon>
        <taxon>Burkholderiales</taxon>
        <taxon>Oxalobacteraceae</taxon>
        <taxon>Herbaspirillum</taxon>
    </lineage>
</organism>
<dbReference type="AlphaFoldDB" id="A0A7V8FVE5"/>
<protein>
    <submittedName>
        <fullName evidence="4">Outer membrane protein OprJ</fullName>
    </submittedName>
</protein>
<dbReference type="Gene3D" id="2.20.200.10">
    <property type="entry name" value="Outer membrane efflux proteins (OEP)"/>
    <property type="match status" value="1"/>
</dbReference>
<dbReference type="Proteomes" id="UP000462435">
    <property type="component" value="Unassembled WGS sequence"/>
</dbReference>
<dbReference type="PROSITE" id="PS51257">
    <property type="entry name" value="PROKAR_LIPOPROTEIN"/>
    <property type="match status" value="1"/>
</dbReference>
<keyword evidence="2" id="KW-0472">Membrane</keyword>
<dbReference type="Gene3D" id="1.20.1600.10">
    <property type="entry name" value="Outer membrane efflux proteins (OEP)"/>
    <property type="match status" value="1"/>
</dbReference>
<comment type="subcellular location">
    <subcellularLocation>
        <location evidence="2">Cell membrane</location>
        <topology evidence="2">Lipid-anchor</topology>
    </subcellularLocation>
</comment>
<dbReference type="InterPro" id="IPR010131">
    <property type="entry name" value="MdtP/NodT-like"/>
</dbReference>
<reference evidence="5" key="1">
    <citation type="journal article" date="2020" name="MBio">
        <title>Horizontal gene transfer to a defensive symbiont with a reduced genome amongst a multipartite beetle microbiome.</title>
        <authorList>
            <person name="Waterworth S.C."/>
            <person name="Florez L.V."/>
            <person name="Rees E.R."/>
            <person name="Hertweck C."/>
            <person name="Kaltenpoth M."/>
            <person name="Kwan J.C."/>
        </authorList>
    </citation>
    <scope>NUCLEOTIDE SEQUENCE [LARGE SCALE GENOMIC DNA]</scope>
</reference>
<keyword evidence="2" id="KW-0732">Signal</keyword>
<feature type="coiled-coil region" evidence="3">
    <location>
        <begin position="233"/>
        <end position="260"/>
    </location>
</feature>
<keyword evidence="2" id="KW-0812">Transmembrane</keyword>
<dbReference type="GO" id="GO:0015562">
    <property type="term" value="F:efflux transmembrane transporter activity"/>
    <property type="evidence" value="ECO:0007669"/>
    <property type="project" value="InterPro"/>
</dbReference>
<sequence length="487" mass="52681">MKVKDMDPKVTSLTRAFACAGLLCALAACSLAPVYERPQAALPAQWKDASAWQQNNPAVVDGAAMAWREFVTDPALRSLIALTLEKNLDLRQAVLNIEAARLQYRVQRADRFPGVNAQGSANRQRLPADLSSTGAAQTQGTYQAGIAMTSFELDLFGRVRNLSEAAQEAYFAVQENANAARIALVAETIQAYVTRRGKQQANLLACDTLRSREISLRLLADRRQAGTLSLLDYNDASGLVEQARADVERTQRELAQAEHALTLLAAGADIESFLGDASSGVLMMVEDISPGAPSALLTYRPDIRAAEHELRARNANIGAARAAFFPQITLTGSYGSSSAQLSNLFRAEQESWSFLPQLTIPIFSGGRLQAELDLASVRKDIAVIGYEKAIRTAFRETSDALVAVDTLRREEAARSALAETSGRTLSLAKARYEAGVDGYLRYLDAQRTSFTNRLALIEVSTQRQIALANLYKSLGGGWFGDKSGGAG</sequence>
<evidence type="ECO:0000256" key="1">
    <source>
        <dbReference type="ARBA" id="ARBA00007613"/>
    </source>
</evidence>
<comment type="caution">
    <text evidence="4">The sequence shown here is derived from an EMBL/GenBank/DDBJ whole genome shotgun (WGS) entry which is preliminary data.</text>
</comment>
<proteinExistence type="inferred from homology"/>
<evidence type="ECO:0000313" key="4">
    <source>
        <dbReference type="EMBL" id="KAF1041935.1"/>
    </source>
</evidence>
<name>A0A7V8FVE5_9BURK</name>
<dbReference type="PANTHER" id="PTHR30203:SF32">
    <property type="entry name" value="CATION EFFLUX SYSTEM PROTEIN CUSC"/>
    <property type="match status" value="1"/>
</dbReference>
<evidence type="ECO:0000256" key="3">
    <source>
        <dbReference type="SAM" id="Coils"/>
    </source>
</evidence>
<feature type="chain" id="PRO_5031605860" evidence="2">
    <location>
        <begin position="28"/>
        <end position="487"/>
    </location>
</feature>
<evidence type="ECO:0000256" key="2">
    <source>
        <dbReference type="RuleBase" id="RU362097"/>
    </source>
</evidence>
<dbReference type="EMBL" id="WNDX01000100">
    <property type="protein sequence ID" value="KAF1041935.1"/>
    <property type="molecule type" value="Genomic_DNA"/>
</dbReference>
<evidence type="ECO:0000313" key="5">
    <source>
        <dbReference type="Proteomes" id="UP000462435"/>
    </source>
</evidence>
<dbReference type="SUPFAM" id="SSF56954">
    <property type="entry name" value="Outer membrane efflux proteins (OEP)"/>
    <property type="match status" value="1"/>
</dbReference>
<keyword evidence="2" id="KW-1134">Transmembrane beta strand</keyword>
<accession>A0A7V8FVE5</accession>
<dbReference type="Pfam" id="PF02321">
    <property type="entry name" value="OEP"/>
    <property type="match status" value="2"/>
</dbReference>
<dbReference type="NCBIfam" id="TIGR01845">
    <property type="entry name" value="outer_NodT"/>
    <property type="match status" value="1"/>
</dbReference>
<dbReference type="InterPro" id="IPR003423">
    <property type="entry name" value="OMP_efflux"/>
</dbReference>
<dbReference type="GO" id="GO:0005886">
    <property type="term" value="C:plasma membrane"/>
    <property type="evidence" value="ECO:0007669"/>
    <property type="project" value="UniProtKB-SubCell"/>
</dbReference>
<keyword evidence="3" id="KW-0175">Coiled coil</keyword>